<dbReference type="FunFam" id="1.20.960.40:FF:000002">
    <property type="entry name" value="LisH domain-containing protein FOPNL"/>
    <property type="match status" value="1"/>
</dbReference>
<dbReference type="InParanoid" id="I7MCW0"/>
<evidence type="ECO:0000256" key="8">
    <source>
        <dbReference type="ARBA" id="ARBA00023273"/>
    </source>
</evidence>
<comment type="similarity">
    <text evidence="4">Belongs to the CEP43 family.</text>
</comment>
<dbReference type="GO" id="GO:0005929">
    <property type="term" value="C:cilium"/>
    <property type="evidence" value="ECO:0007669"/>
    <property type="project" value="UniProtKB-ARBA"/>
</dbReference>
<dbReference type="InterPro" id="IPR018993">
    <property type="entry name" value="FOP_dimerisation-dom_N"/>
</dbReference>
<dbReference type="HOGENOM" id="CLU_119108_1_0_1"/>
<comment type="subcellular location">
    <subcellularLocation>
        <location evidence="1">Cytoplasm</location>
        <location evidence="1">Cytoskeleton</location>
        <location evidence="1">Cilium basal body</location>
    </subcellularLocation>
    <subcellularLocation>
        <location evidence="3">Cytoplasm</location>
        <location evidence="3">Cytoskeleton</location>
        <location evidence="3">Microtubule organizing center</location>
        <location evidence="3">Centrosome</location>
        <location evidence="3">Centriolar satellite</location>
    </subcellularLocation>
    <subcellularLocation>
        <location evidence="2">Cytoplasmic granule</location>
    </subcellularLocation>
</comment>
<feature type="domain" description="FGFR1 oncogene partner (FOP) N-terminal dimerisation" evidence="14">
    <location>
        <begin position="48"/>
        <end position="112"/>
    </location>
</feature>
<keyword evidence="6" id="KW-0970">Cilium biogenesis/degradation</keyword>
<dbReference type="AlphaFoldDB" id="I7MCW0"/>
<evidence type="ECO:0000313" key="16">
    <source>
        <dbReference type="Proteomes" id="UP000009168"/>
    </source>
</evidence>
<dbReference type="OrthoDB" id="5970631at2759"/>
<dbReference type="KEGG" id="tet:TTHERM_00529770"/>
<dbReference type="OMA" id="EYLVFNR"/>
<evidence type="ECO:0000256" key="4">
    <source>
        <dbReference type="ARBA" id="ARBA00005385"/>
    </source>
</evidence>
<evidence type="ECO:0000256" key="13">
    <source>
        <dbReference type="SAM" id="MobiDB-lite"/>
    </source>
</evidence>
<keyword evidence="8" id="KW-0966">Cell projection</keyword>
<dbReference type="SMART" id="SM00667">
    <property type="entry name" value="LisH"/>
    <property type="match status" value="1"/>
</dbReference>
<keyword evidence="16" id="KW-1185">Reference proteome</keyword>
<dbReference type="InterPro" id="IPR006594">
    <property type="entry name" value="LisH"/>
</dbReference>
<comment type="function">
    <text evidence="9">Involved in the biogenesis of cilia. Required for the recruitment of PLK1 to centrosomes and S phase progression.</text>
</comment>
<reference evidence="16" key="1">
    <citation type="journal article" date="2006" name="PLoS Biol.">
        <title>Macronuclear genome sequence of the ciliate Tetrahymena thermophila, a model eukaryote.</title>
        <authorList>
            <person name="Eisen J.A."/>
            <person name="Coyne R.S."/>
            <person name="Wu M."/>
            <person name="Wu D."/>
            <person name="Thiagarajan M."/>
            <person name="Wortman J.R."/>
            <person name="Badger J.H."/>
            <person name="Ren Q."/>
            <person name="Amedeo P."/>
            <person name="Jones K.M."/>
            <person name="Tallon L.J."/>
            <person name="Delcher A.L."/>
            <person name="Salzberg S.L."/>
            <person name="Silva J.C."/>
            <person name="Haas B.J."/>
            <person name="Majoros W.H."/>
            <person name="Farzad M."/>
            <person name="Carlton J.M."/>
            <person name="Smith R.K. Jr."/>
            <person name="Garg J."/>
            <person name="Pearlman R.E."/>
            <person name="Karrer K.M."/>
            <person name="Sun L."/>
            <person name="Manning G."/>
            <person name="Elde N.C."/>
            <person name="Turkewitz A.P."/>
            <person name="Asai D.J."/>
            <person name="Wilkes D.E."/>
            <person name="Wang Y."/>
            <person name="Cai H."/>
            <person name="Collins K."/>
            <person name="Stewart B.A."/>
            <person name="Lee S.R."/>
            <person name="Wilamowska K."/>
            <person name="Weinberg Z."/>
            <person name="Ruzzo W.L."/>
            <person name="Wloga D."/>
            <person name="Gaertig J."/>
            <person name="Frankel J."/>
            <person name="Tsao C.-C."/>
            <person name="Gorovsky M.A."/>
            <person name="Keeling P.J."/>
            <person name="Waller R.F."/>
            <person name="Patron N.J."/>
            <person name="Cherry J.M."/>
            <person name="Stover N.A."/>
            <person name="Krieger C.J."/>
            <person name="del Toro C."/>
            <person name="Ryder H.F."/>
            <person name="Williamson S.C."/>
            <person name="Barbeau R.A."/>
            <person name="Hamilton E.P."/>
            <person name="Orias E."/>
        </authorList>
    </citation>
    <scope>NUCLEOTIDE SEQUENCE [LARGE SCALE GENOMIC DNA]</scope>
    <source>
        <strain evidence="16">SB210</strain>
    </source>
</reference>
<feature type="compositionally biased region" description="Polar residues" evidence="13">
    <location>
        <begin position="148"/>
        <end position="160"/>
    </location>
</feature>
<dbReference type="PANTHER" id="PTHR15431">
    <property type="entry name" value="FGFR1 ONCOGENE PARTNER/LISH DOMAIN-CONTAINING PROTEIN"/>
    <property type="match status" value="1"/>
</dbReference>
<dbReference type="RefSeq" id="XP_001032688.1">
    <property type="nucleotide sequence ID" value="XM_001032688.3"/>
</dbReference>
<evidence type="ECO:0000256" key="1">
    <source>
        <dbReference type="ARBA" id="ARBA00004120"/>
    </source>
</evidence>
<dbReference type="Pfam" id="PF09398">
    <property type="entry name" value="FOP_dimer"/>
    <property type="match status" value="1"/>
</dbReference>
<dbReference type="GO" id="GO:0034453">
    <property type="term" value="P:microtubule anchoring"/>
    <property type="evidence" value="ECO:0007669"/>
    <property type="project" value="InterPro"/>
</dbReference>
<dbReference type="STRING" id="312017.I7MCW0"/>
<evidence type="ECO:0000256" key="7">
    <source>
        <dbReference type="ARBA" id="ARBA00023212"/>
    </source>
</evidence>
<evidence type="ECO:0000256" key="9">
    <source>
        <dbReference type="ARBA" id="ARBA00055043"/>
    </source>
</evidence>
<gene>
    <name evidence="15" type="ORF">TTHERM_00529770</name>
</gene>
<dbReference type="PANTHER" id="PTHR15431:SF4">
    <property type="entry name" value="PROTEIN TONNEAU 1B"/>
    <property type="match status" value="1"/>
</dbReference>
<evidence type="ECO:0000256" key="5">
    <source>
        <dbReference type="ARBA" id="ARBA00022490"/>
    </source>
</evidence>
<feature type="region of interest" description="Disordered" evidence="13">
    <location>
        <begin position="134"/>
        <end position="172"/>
    </location>
</feature>
<name>I7MCW0_TETTS</name>
<dbReference type="GeneID" id="7837838"/>
<dbReference type="Proteomes" id="UP000009168">
    <property type="component" value="Unassembled WGS sequence"/>
</dbReference>
<dbReference type="GO" id="GO:0030030">
    <property type="term" value="P:cell projection organization"/>
    <property type="evidence" value="ECO:0007669"/>
    <property type="project" value="UniProtKB-KW"/>
</dbReference>
<keyword evidence="5" id="KW-0963">Cytoplasm</keyword>
<dbReference type="Gene3D" id="1.20.960.40">
    <property type="match status" value="1"/>
</dbReference>
<evidence type="ECO:0000313" key="15">
    <source>
        <dbReference type="EMBL" id="EAR85025.1"/>
    </source>
</evidence>
<dbReference type="eggNOG" id="ENOG502S0C1">
    <property type="taxonomic scope" value="Eukaryota"/>
</dbReference>
<keyword evidence="7" id="KW-0206">Cytoskeleton</keyword>
<evidence type="ECO:0000256" key="11">
    <source>
        <dbReference type="ARBA" id="ARBA00076755"/>
    </source>
</evidence>
<evidence type="ECO:0000256" key="10">
    <source>
        <dbReference type="ARBA" id="ARBA00070736"/>
    </source>
</evidence>
<evidence type="ECO:0000256" key="12">
    <source>
        <dbReference type="ARBA" id="ARBA00081996"/>
    </source>
</evidence>
<evidence type="ECO:0000256" key="3">
    <source>
        <dbReference type="ARBA" id="ARBA00004607"/>
    </source>
</evidence>
<evidence type="ECO:0000256" key="6">
    <source>
        <dbReference type="ARBA" id="ARBA00022794"/>
    </source>
</evidence>
<dbReference type="PROSITE" id="PS50896">
    <property type="entry name" value="LISH"/>
    <property type="match status" value="1"/>
</dbReference>
<protein>
    <recommendedName>
        <fullName evidence="10">Centrosomal protein 20</fullName>
    </recommendedName>
    <alternativeName>
        <fullName evidence="11">FGFR1OP N-terminal-like protein</fullName>
    </alternativeName>
    <alternativeName>
        <fullName evidence="12">LisH domain-containing protein FOPNL</fullName>
    </alternativeName>
</protein>
<sequence length="172" mass="19614">MASVNELKDVLKETLEEKGVLTKIRAKIRAEIFNTLNDQGTEKAPVSSENMIINELIREYMEFNNYNHALSVFIPETGQPQQPPFDRNFIAKKLKIIEDKNTRDLPLLYGIVYGVKKMVTKDLVQESQNNTVSQKLGKTQFADDLNDNDTSNFQGQQSKGGDNKPLYQNIFN</sequence>
<organism evidence="15 16">
    <name type="scientific">Tetrahymena thermophila (strain SB210)</name>
    <dbReference type="NCBI Taxonomy" id="312017"/>
    <lineage>
        <taxon>Eukaryota</taxon>
        <taxon>Sar</taxon>
        <taxon>Alveolata</taxon>
        <taxon>Ciliophora</taxon>
        <taxon>Intramacronucleata</taxon>
        <taxon>Oligohymenophorea</taxon>
        <taxon>Hymenostomatida</taxon>
        <taxon>Tetrahymenina</taxon>
        <taxon>Tetrahymenidae</taxon>
        <taxon>Tetrahymena</taxon>
    </lineage>
</organism>
<evidence type="ECO:0000256" key="2">
    <source>
        <dbReference type="ARBA" id="ARBA00004463"/>
    </source>
</evidence>
<accession>I7MCW0</accession>
<proteinExistence type="inferred from homology"/>
<evidence type="ECO:0000259" key="14">
    <source>
        <dbReference type="Pfam" id="PF09398"/>
    </source>
</evidence>
<dbReference type="EMBL" id="GG662522">
    <property type="protein sequence ID" value="EAR85025.1"/>
    <property type="molecule type" value="Genomic_DNA"/>
</dbReference>
<dbReference type="GO" id="GO:0034451">
    <property type="term" value="C:centriolar satellite"/>
    <property type="evidence" value="ECO:0007669"/>
    <property type="project" value="UniProtKB-SubCell"/>
</dbReference>